<keyword evidence="2" id="KW-1185">Reference proteome</keyword>
<gene>
    <name evidence="1" type="ORF">SAMN04489717_1456</name>
</gene>
<sequence>MFPTAIDDQPVRYLERLGEVFARFGADTQDSGNVSYGVAVDGRRYFVKTAGDPADTTPYLDFGGRAALLRNAARLAETVRHPLLPAFHGLIESPSGPVLVYDWREGEHLGTPSARRNDPDTAFQRFRALPAEEILAALDGLLDLHLVLDAAGWVEGDFYDGALLYDFGRRSLTVVDLDSYRPGPYRNDMGRMFGSSRFMAPEEFSLGAPIDSRTTAYVMARTVLVLLADGTSERDAFRGPDTVYAVVQEAVTTRFAGYSAFHQAWLAARV</sequence>
<dbReference type="STRING" id="117157.SAMN04489717_1456"/>
<keyword evidence="1" id="KW-0418">Kinase</keyword>
<protein>
    <submittedName>
        <fullName evidence="1">Serine/threonine protein kinase</fullName>
    </submittedName>
</protein>
<organism evidence="1 2">
    <name type="scientific">Actinopolymorpha singaporensis</name>
    <dbReference type="NCBI Taxonomy" id="117157"/>
    <lineage>
        <taxon>Bacteria</taxon>
        <taxon>Bacillati</taxon>
        <taxon>Actinomycetota</taxon>
        <taxon>Actinomycetes</taxon>
        <taxon>Propionibacteriales</taxon>
        <taxon>Actinopolymorphaceae</taxon>
        <taxon>Actinopolymorpha</taxon>
    </lineage>
</organism>
<dbReference type="Proteomes" id="UP000198983">
    <property type="component" value="Chromosome I"/>
</dbReference>
<name>A0A1H1P1M2_9ACTN</name>
<keyword evidence="1" id="KW-0723">Serine/threonine-protein kinase</keyword>
<proteinExistence type="predicted"/>
<evidence type="ECO:0000313" key="1">
    <source>
        <dbReference type="EMBL" id="SDS05166.1"/>
    </source>
</evidence>
<dbReference type="SUPFAM" id="SSF56112">
    <property type="entry name" value="Protein kinase-like (PK-like)"/>
    <property type="match status" value="1"/>
</dbReference>
<evidence type="ECO:0000313" key="2">
    <source>
        <dbReference type="Proteomes" id="UP000198983"/>
    </source>
</evidence>
<accession>A0A1H1P1M2</accession>
<dbReference type="InterPro" id="IPR011009">
    <property type="entry name" value="Kinase-like_dom_sf"/>
</dbReference>
<keyword evidence="1" id="KW-0808">Transferase</keyword>
<dbReference type="EMBL" id="LT629732">
    <property type="protein sequence ID" value="SDS05166.1"/>
    <property type="molecule type" value="Genomic_DNA"/>
</dbReference>
<reference evidence="1 2" key="1">
    <citation type="submission" date="2016-10" db="EMBL/GenBank/DDBJ databases">
        <authorList>
            <person name="de Groot N.N."/>
        </authorList>
    </citation>
    <scope>NUCLEOTIDE SEQUENCE [LARGE SCALE GENOMIC DNA]</scope>
    <source>
        <strain evidence="1 2">DSM 22024</strain>
    </source>
</reference>
<dbReference type="GO" id="GO:0004674">
    <property type="term" value="F:protein serine/threonine kinase activity"/>
    <property type="evidence" value="ECO:0007669"/>
    <property type="project" value="UniProtKB-KW"/>
</dbReference>
<dbReference type="AlphaFoldDB" id="A0A1H1P1M2"/>